<evidence type="ECO:0000256" key="1">
    <source>
        <dbReference type="SAM" id="MobiDB-lite"/>
    </source>
</evidence>
<keyword evidence="2" id="KW-0812">Transmembrane</keyword>
<feature type="region of interest" description="Disordered" evidence="1">
    <location>
        <begin position="169"/>
        <end position="199"/>
    </location>
</feature>
<protein>
    <recommendedName>
        <fullName evidence="3">PDZ domain-containing protein</fullName>
    </recommendedName>
</protein>
<dbReference type="Gene3D" id="2.30.42.10">
    <property type="match status" value="1"/>
</dbReference>
<dbReference type="NCBIfam" id="NF041616">
    <property type="entry name" value="T2SS_C_SYNERG"/>
    <property type="match status" value="1"/>
</dbReference>
<feature type="domain" description="PDZ" evidence="3">
    <location>
        <begin position="233"/>
        <end position="297"/>
    </location>
</feature>
<dbReference type="EMBL" id="VSSQ01003475">
    <property type="protein sequence ID" value="MPM20877.1"/>
    <property type="molecule type" value="Genomic_DNA"/>
</dbReference>
<feature type="transmembrane region" description="Helical" evidence="2">
    <location>
        <begin position="12"/>
        <end position="33"/>
    </location>
</feature>
<comment type="caution">
    <text evidence="4">The sequence shown here is derived from an EMBL/GenBank/DDBJ whole genome shotgun (WGS) entry which is preliminary data.</text>
</comment>
<evidence type="ECO:0000259" key="3">
    <source>
        <dbReference type="Pfam" id="PF13180"/>
    </source>
</evidence>
<dbReference type="AlphaFoldDB" id="A0A644XYA6"/>
<sequence length="301" mass="31902">MAGIDGLLRGGARLVLPLLGTAFFAGMAGFWAAGLVEERLFLLSVEETGKMAGRGAPTPLPAHKEQGPSLRDFAAGDPFGAAPPSPAAPSAKPAEMEVSVRELYELEGIRLAGTLPGIAVWIDDGGKQTVHLQGQQVKGYELTEVGEDRVVLRKGGTVVNVLLRYSGHASSGASAQPSPPPALSIPGRGVTAARPGQQGSIPRETVDNLLMNPLDEMKKFRLRPKFDGDRALGVEVQWMDRNSFLESVGVEKGDVIQSVNGLEIRNMGDVVNVINSLMGGSAFDVQVLRDGTPVSLKYNIR</sequence>
<keyword evidence="2" id="KW-1133">Transmembrane helix</keyword>
<accession>A0A644XYA6</accession>
<dbReference type="InterPro" id="IPR036034">
    <property type="entry name" value="PDZ_sf"/>
</dbReference>
<gene>
    <name evidence="4" type="ORF">SDC9_67315</name>
</gene>
<organism evidence="4">
    <name type="scientific">bioreactor metagenome</name>
    <dbReference type="NCBI Taxonomy" id="1076179"/>
    <lineage>
        <taxon>unclassified sequences</taxon>
        <taxon>metagenomes</taxon>
        <taxon>ecological metagenomes</taxon>
    </lineage>
</organism>
<evidence type="ECO:0000256" key="2">
    <source>
        <dbReference type="SAM" id="Phobius"/>
    </source>
</evidence>
<evidence type="ECO:0000313" key="4">
    <source>
        <dbReference type="EMBL" id="MPM20877.1"/>
    </source>
</evidence>
<proteinExistence type="predicted"/>
<dbReference type="InterPro" id="IPR001478">
    <property type="entry name" value="PDZ"/>
</dbReference>
<dbReference type="InterPro" id="IPR048114">
    <property type="entry name" value="T2SS_C_SYNERG"/>
</dbReference>
<dbReference type="Pfam" id="PF13180">
    <property type="entry name" value="PDZ_2"/>
    <property type="match status" value="1"/>
</dbReference>
<keyword evidence="2" id="KW-0472">Membrane</keyword>
<name>A0A644XYA6_9ZZZZ</name>
<dbReference type="SUPFAM" id="SSF50156">
    <property type="entry name" value="PDZ domain-like"/>
    <property type="match status" value="1"/>
</dbReference>
<reference evidence="4" key="1">
    <citation type="submission" date="2019-08" db="EMBL/GenBank/DDBJ databases">
        <authorList>
            <person name="Kucharzyk K."/>
            <person name="Murdoch R.W."/>
            <person name="Higgins S."/>
            <person name="Loffler F."/>
        </authorList>
    </citation>
    <scope>NUCLEOTIDE SEQUENCE</scope>
</reference>
<feature type="region of interest" description="Disordered" evidence="1">
    <location>
        <begin position="53"/>
        <end position="92"/>
    </location>
</feature>
<dbReference type="Gene3D" id="2.30.30.830">
    <property type="match status" value="1"/>
</dbReference>